<dbReference type="Pfam" id="PF10103">
    <property type="entry name" value="Zincin_2"/>
    <property type="match status" value="1"/>
</dbReference>
<keyword evidence="1" id="KW-0645">Protease</keyword>
<dbReference type="InterPro" id="IPR018766">
    <property type="entry name" value="Zinicin_2"/>
</dbReference>
<protein>
    <submittedName>
        <fullName evidence="1">Zinc-dependent metalloprotease</fullName>
    </submittedName>
</protein>
<accession>A0ABU2LWA8</accession>
<reference evidence="2" key="1">
    <citation type="submission" date="2023-07" db="EMBL/GenBank/DDBJ databases">
        <title>30 novel species of actinomycetes from the DSMZ collection.</title>
        <authorList>
            <person name="Nouioui I."/>
        </authorList>
    </citation>
    <scope>NUCLEOTIDE SEQUENCE [LARGE SCALE GENOMIC DNA]</scope>
    <source>
        <strain evidence="2">DSM 44918</strain>
    </source>
</reference>
<dbReference type="PANTHER" id="PTHR39420">
    <property type="match status" value="1"/>
</dbReference>
<dbReference type="SUPFAM" id="SSF55486">
    <property type="entry name" value="Metalloproteases ('zincins'), catalytic domain"/>
    <property type="match status" value="1"/>
</dbReference>
<dbReference type="PANTHER" id="PTHR39420:SF1">
    <property type="entry name" value="HYDROLASE"/>
    <property type="match status" value="1"/>
</dbReference>
<evidence type="ECO:0000313" key="1">
    <source>
        <dbReference type="EMBL" id="MDT0321880.1"/>
    </source>
</evidence>
<keyword evidence="1" id="KW-0482">Metalloprotease</keyword>
<sequence length="271" mass="30307">MKINVSDDTGFHEELADEIADLVDSVAPRVAKTTGLSLPPEAIFQLVTPEEWVRHGIDFVQRTIDRDIAELNLSGDTVRTLLGHLQASRETLPHVWVLYPATTIPIRGLEDAISLIVPQVWEYAGVLRDSRAKAQVVAHELAHQMQLAASGADPRWLTLARRQRGIEGLAVVHIWEGHARWVDQQVTAELFGRPFDDAELTRSRSYSEVEAAAGHAHRFTRDATRDGCAFVRQVVHLAGIEAINRMWKDPSLLPTLDEIATPESWVKRVET</sequence>
<organism evidence="1 2">
    <name type="scientific">Streptomyces millisiae</name>
    <dbReference type="NCBI Taxonomy" id="3075542"/>
    <lineage>
        <taxon>Bacteria</taxon>
        <taxon>Bacillati</taxon>
        <taxon>Actinomycetota</taxon>
        <taxon>Actinomycetes</taxon>
        <taxon>Kitasatosporales</taxon>
        <taxon>Streptomycetaceae</taxon>
        <taxon>Streptomyces</taxon>
    </lineage>
</organism>
<dbReference type="EMBL" id="JAVREM010000049">
    <property type="protein sequence ID" value="MDT0321880.1"/>
    <property type="molecule type" value="Genomic_DNA"/>
</dbReference>
<evidence type="ECO:0000313" key="2">
    <source>
        <dbReference type="Proteomes" id="UP001183420"/>
    </source>
</evidence>
<dbReference type="Proteomes" id="UP001183420">
    <property type="component" value="Unassembled WGS sequence"/>
</dbReference>
<gene>
    <name evidence="1" type="ORF">RNC47_26445</name>
</gene>
<keyword evidence="1" id="KW-0378">Hydrolase</keyword>
<comment type="caution">
    <text evidence="1">The sequence shown here is derived from an EMBL/GenBank/DDBJ whole genome shotgun (WGS) entry which is preliminary data.</text>
</comment>
<dbReference type="RefSeq" id="WP_311602214.1">
    <property type="nucleotide sequence ID" value="NZ_JAVREM010000049.1"/>
</dbReference>
<proteinExistence type="predicted"/>
<name>A0ABU2LWA8_9ACTN</name>
<dbReference type="GO" id="GO:0008237">
    <property type="term" value="F:metallopeptidase activity"/>
    <property type="evidence" value="ECO:0007669"/>
    <property type="project" value="UniProtKB-KW"/>
</dbReference>
<keyword evidence="2" id="KW-1185">Reference proteome</keyword>